<protein>
    <recommendedName>
        <fullName evidence="4">Lipoprotein</fullName>
    </recommendedName>
</protein>
<dbReference type="AlphaFoldDB" id="A0A839GDK8"/>
<evidence type="ECO:0000313" key="2">
    <source>
        <dbReference type="EMBL" id="MBA9077684.1"/>
    </source>
</evidence>
<feature type="signal peptide" evidence="1">
    <location>
        <begin position="1"/>
        <end position="20"/>
    </location>
</feature>
<dbReference type="EMBL" id="JACJIQ010000008">
    <property type="protein sequence ID" value="MBA9077684.1"/>
    <property type="molecule type" value="Genomic_DNA"/>
</dbReference>
<keyword evidence="3" id="KW-1185">Reference proteome</keyword>
<name>A0A839GDK8_9BACT</name>
<organism evidence="2 3">
    <name type="scientific">Rufibacter quisquiliarum</name>
    <dbReference type="NCBI Taxonomy" id="1549639"/>
    <lineage>
        <taxon>Bacteria</taxon>
        <taxon>Pseudomonadati</taxon>
        <taxon>Bacteroidota</taxon>
        <taxon>Cytophagia</taxon>
        <taxon>Cytophagales</taxon>
        <taxon>Hymenobacteraceae</taxon>
        <taxon>Rufibacter</taxon>
    </lineage>
</organism>
<feature type="chain" id="PRO_5032733368" description="Lipoprotein" evidence="1">
    <location>
        <begin position="21"/>
        <end position="247"/>
    </location>
</feature>
<evidence type="ECO:0000256" key="1">
    <source>
        <dbReference type="SAM" id="SignalP"/>
    </source>
</evidence>
<evidence type="ECO:0000313" key="3">
    <source>
        <dbReference type="Proteomes" id="UP000563094"/>
    </source>
</evidence>
<evidence type="ECO:0008006" key="4">
    <source>
        <dbReference type="Google" id="ProtNLM"/>
    </source>
</evidence>
<gene>
    <name evidence="2" type="ORF">FHS90_002402</name>
</gene>
<dbReference type="PROSITE" id="PS51257">
    <property type="entry name" value="PROKAR_LIPOPROTEIN"/>
    <property type="match status" value="1"/>
</dbReference>
<dbReference type="Proteomes" id="UP000563094">
    <property type="component" value="Unassembled WGS sequence"/>
</dbReference>
<accession>A0A839GDK8</accession>
<keyword evidence="1" id="KW-0732">Signal</keyword>
<dbReference type="RefSeq" id="WP_182513139.1">
    <property type="nucleotide sequence ID" value="NZ_JACJIQ010000008.1"/>
</dbReference>
<proteinExistence type="predicted"/>
<sequence>MNPFKFFFYAAAVAAGVVLASCSVPDMRVSQGMREETTAMPVVGRSMMRVSLGKEKGFGFGKYQLENIERGWTRRNGPIDNLVIQDTDAYQKYSFGVRDSVQQKTWYVQAAAMHNAKTAELAGVSINLDKQRELLQVVFQSEESGTWRLALADPGHYLERRNFLGKLSNGAHELEVYPLYKWEGKSLPSSTALGYEFSKDGHVLATVQTVNNGKVWLKNTLSPDLQMVLASACGSLLLYNKLDDENQ</sequence>
<reference evidence="2 3" key="1">
    <citation type="submission" date="2020-08" db="EMBL/GenBank/DDBJ databases">
        <title>Genomic Encyclopedia of Type Strains, Phase IV (KMG-IV): sequencing the most valuable type-strain genomes for metagenomic binning, comparative biology and taxonomic classification.</title>
        <authorList>
            <person name="Goeker M."/>
        </authorList>
    </citation>
    <scope>NUCLEOTIDE SEQUENCE [LARGE SCALE GENOMIC DNA]</scope>
    <source>
        <strain evidence="2 3">DSM 29854</strain>
    </source>
</reference>
<comment type="caution">
    <text evidence="2">The sequence shown here is derived from an EMBL/GenBank/DDBJ whole genome shotgun (WGS) entry which is preliminary data.</text>
</comment>